<dbReference type="GO" id="GO:0005737">
    <property type="term" value="C:cytoplasm"/>
    <property type="evidence" value="ECO:0007669"/>
    <property type="project" value="TreeGrafter"/>
</dbReference>
<dbReference type="GO" id="GO:0001727">
    <property type="term" value="F:lipid kinase activity"/>
    <property type="evidence" value="ECO:0007669"/>
    <property type="project" value="UniProtKB-ARBA"/>
</dbReference>
<evidence type="ECO:0000259" key="1">
    <source>
        <dbReference type="PROSITE" id="PS50146"/>
    </source>
</evidence>
<sequence>MGSQQKKRAKVLVNPHGGQGKIRSISEAWDLDAFDMAVVCSGDGLTYEVFNELGKSPDARKVLSMIAVADIPCGSGNGLSHNLNGTGIASIATLAIIKVLRKPLDLISITQGDTRTLSSWPRRRAWGQKVIWLRAFTVDGRRSVQTRIRDKDFDEGGTYDGLPRLKYGTIKGKTPEDWVVIPCDNLGILYCGNLAYMSADTKYFPPALHNGGLMDLVLIDGNIRRRASFKLFDALKDETLFDLPVVKYHKISAYRWIPRNQDSGYISVDGESIQFEPYRAEIHKGLGTVHENDQIAGASPSL</sequence>
<dbReference type="SUPFAM" id="SSF111331">
    <property type="entry name" value="NAD kinase/diacylglycerol kinase-like"/>
    <property type="match status" value="1"/>
</dbReference>
<keyword evidence="3" id="KW-1185">Reference proteome</keyword>
<dbReference type="Proteomes" id="UP000184330">
    <property type="component" value="Unassembled WGS sequence"/>
</dbReference>
<evidence type="ECO:0000313" key="2">
    <source>
        <dbReference type="EMBL" id="CZR66724.1"/>
    </source>
</evidence>
<dbReference type="InterPro" id="IPR050187">
    <property type="entry name" value="Lipid_Phosphate_FormReg"/>
</dbReference>
<protein>
    <submittedName>
        <fullName evidence="2">Related to sphingoid long chain base kinase 4</fullName>
    </submittedName>
</protein>
<dbReference type="Gene3D" id="2.60.200.40">
    <property type="match status" value="1"/>
</dbReference>
<dbReference type="AlphaFoldDB" id="A0A1L7XNX8"/>
<keyword evidence="2" id="KW-0418">Kinase</keyword>
<reference evidence="2 3" key="1">
    <citation type="submission" date="2016-03" db="EMBL/GenBank/DDBJ databases">
        <authorList>
            <person name="Ploux O."/>
        </authorList>
    </citation>
    <scope>NUCLEOTIDE SEQUENCE [LARGE SCALE GENOMIC DNA]</scope>
    <source>
        <strain evidence="2 3">UAMH 11012</strain>
    </source>
</reference>
<keyword evidence="2" id="KW-0808">Transferase</keyword>
<dbReference type="STRING" id="576137.A0A1L7XNX8"/>
<dbReference type="Gene3D" id="3.40.50.10330">
    <property type="entry name" value="Probable inorganic polyphosphate/atp-NAD kinase, domain 1"/>
    <property type="match status" value="1"/>
</dbReference>
<dbReference type="InterPro" id="IPR017438">
    <property type="entry name" value="ATP-NAD_kinase_N"/>
</dbReference>
<accession>A0A1L7XNX8</accession>
<proteinExistence type="predicted"/>
<dbReference type="GO" id="GO:0016020">
    <property type="term" value="C:membrane"/>
    <property type="evidence" value="ECO:0007669"/>
    <property type="project" value="TreeGrafter"/>
</dbReference>
<name>A0A1L7XNX8_9HELO</name>
<dbReference type="PANTHER" id="PTHR12358:SF31">
    <property type="entry name" value="ACYLGLYCEROL KINASE, MITOCHONDRIAL"/>
    <property type="match status" value="1"/>
</dbReference>
<dbReference type="PANTHER" id="PTHR12358">
    <property type="entry name" value="SPHINGOSINE KINASE"/>
    <property type="match status" value="1"/>
</dbReference>
<dbReference type="OrthoDB" id="3853857at2759"/>
<dbReference type="InterPro" id="IPR001206">
    <property type="entry name" value="Diacylglycerol_kinase_cat_dom"/>
</dbReference>
<gene>
    <name evidence="2" type="ORF">PAC_16625</name>
</gene>
<dbReference type="GO" id="GO:0016773">
    <property type="term" value="F:phosphotransferase activity, alcohol group as acceptor"/>
    <property type="evidence" value="ECO:0007669"/>
    <property type="project" value="UniProtKB-ARBA"/>
</dbReference>
<dbReference type="Pfam" id="PF00781">
    <property type="entry name" value="DAGK_cat"/>
    <property type="match status" value="1"/>
</dbReference>
<dbReference type="InterPro" id="IPR016064">
    <property type="entry name" value="NAD/diacylglycerol_kinase_sf"/>
</dbReference>
<organism evidence="2 3">
    <name type="scientific">Phialocephala subalpina</name>
    <dbReference type="NCBI Taxonomy" id="576137"/>
    <lineage>
        <taxon>Eukaryota</taxon>
        <taxon>Fungi</taxon>
        <taxon>Dikarya</taxon>
        <taxon>Ascomycota</taxon>
        <taxon>Pezizomycotina</taxon>
        <taxon>Leotiomycetes</taxon>
        <taxon>Helotiales</taxon>
        <taxon>Mollisiaceae</taxon>
        <taxon>Phialocephala</taxon>
        <taxon>Phialocephala fortinii species complex</taxon>
    </lineage>
</organism>
<dbReference type="EMBL" id="FJOG01000039">
    <property type="protein sequence ID" value="CZR66724.1"/>
    <property type="molecule type" value="Genomic_DNA"/>
</dbReference>
<feature type="domain" description="DAGKc" evidence="1">
    <location>
        <begin position="1"/>
        <end position="113"/>
    </location>
</feature>
<evidence type="ECO:0000313" key="3">
    <source>
        <dbReference type="Proteomes" id="UP000184330"/>
    </source>
</evidence>
<dbReference type="GO" id="GO:0046512">
    <property type="term" value="P:sphingosine biosynthetic process"/>
    <property type="evidence" value="ECO:0007669"/>
    <property type="project" value="TreeGrafter"/>
</dbReference>
<dbReference type="PROSITE" id="PS50146">
    <property type="entry name" value="DAGK"/>
    <property type="match status" value="1"/>
</dbReference>